<dbReference type="RefSeq" id="WP_075079051.1">
    <property type="nucleotide sequence ID" value="NZ_BDCO01000002.1"/>
</dbReference>
<comment type="caution">
    <text evidence="2">The sequence shown here is derived from an EMBL/GenBank/DDBJ whole genome shotgun (WGS) entry which is preliminary data.</text>
</comment>
<protein>
    <submittedName>
        <fullName evidence="2">Uncharacterized protein</fullName>
    </submittedName>
</protein>
<name>A0A146G9G2_TERSA</name>
<evidence type="ECO:0000313" key="3">
    <source>
        <dbReference type="Proteomes" id="UP000076023"/>
    </source>
</evidence>
<proteinExistence type="predicted"/>
<dbReference type="AlphaFoldDB" id="A0A146G9G2"/>
<dbReference type="STRING" id="690879.TSACC_21711"/>
<accession>A0A146G9G2</accession>
<evidence type="ECO:0000256" key="1">
    <source>
        <dbReference type="SAM" id="MobiDB-lite"/>
    </source>
</evidence>
<organism evidence="2 3">
    <name type="scientific">Terrimicrobium sacchariphilum</name>
    <dbReference type="NCBI Taxonomy" id="690879"/>
    <lineage>
        <taxon>Bacteria</taxon>
        <taxon>Pseudomonadati</taxon>
        <taxon>Verrucomicrobiota</taxon>
        <taxon>Terrimicrobiia</taxon>
        <taxon>Terrimicrobiales</taxon>
        <taxon>Terrimicrobiaceae</taxon>
        <taxon>Terrimicrobium</taxon>
    </lineage>
</organism>
<reference evidence="3" key="1">
    <citation type="journal article" date="2017" name="Genome Announc.">
        <title>Draft Genome Sequence of Terrimicrobium sacchariphilum NM-5T, a Facultative Anaerobic Soil Bacterium of the Class Spartobacteria.</title>
        <authorList>
            <person name="Qiu Y.L."/>
            <person name="Tourlousse D.M."/>
            <person name="Matsuura N."/>
            <person name="Ohashi A."/>
            <person name="Sekiguchi Y."/>
        </authorList>
    </citation>
    <scope>NUCLEOTIDE SEQUENCE [LARGE SCALE GENOMIC DNA]</scope>
    <source>
        <strain evidence="3">NM-5</strain>
    </source>
</reference>
<dbReference type="Proteomes" id="UP000076023">
    <property type="component" value="Unassembled WGS sequence"/>
</dbReference>
<feature type="region of interest" description="Disordered" evidence="1">
    <location>
        <begin position="1"/>
        <end position="31"/>
    </location>
</feature>
<dbReference type="InParanoid" id="A0A146G9G2"/>
<gene>
    <name evidence="2" type="ORF">TSACC_21711</name>
</gene>
<feature type="region of interest" description="Disordered" evidence="1">
    <location>
        <begin position="637"/>
        <end position="657"/>
    </location>
</feature>
<sequence>MPVRLAEIPNAPQAGGQPITSNGPGAAPDISSAARSSLLQSSVDINAFSGPAQAAQSVGEAIAVAGHRVGAAMTDFAQKRQNIQDMTADNQVDAEWAALTADVTAQTQGKPGDQWQGIFEKAYQEKAPNFNALIATASPEAQARIRGMMGTRYATTLGQFKVTGLQKALSDSKDINDAAIERAFQAGDYETVHTKIIEGEKNGLYTQGDAEKKRVYYDGRQQDDLLQTAVLTNPRAVPEMVKKGVFGELPDAKKAEVIYRADRAVKIDESEAWNEAQNMQAEGMTLDAIKKTLGDRLPERRAALLQKRAMAVRPYDPATDGPMVAEIQTLIRGYNGKDDPKNDQYNQIDERISTLPKEYQDRYRTELNQKWNKTWVNGEENPMKDKQLAQWGNEFERLSKAGYLGPTGRDKKSWEKVDDMAASAAWGQKYQDFQNQMADWATKNPQASPEEWRKKFAEIVGPEAAKHSTQSFMPQPTQEFGGGWNRHASAVNYGIPMSRPIFPNVPSVADVQNKVGVKVPSTYYTLGKSVGGTDETQDTWTNKGYSAKGENLTPGVVAVNTDKYPLGTIFRDPATGEAFIASDKHGNADPNVIDFYTPPSQYQAKKEDRTLQVVGKVAEKDIPKDAEGIRSLLAKYGTVPPGESAKESLAKSKLASK</sequence>
<dbReference type="EMBL" id="BDCO01000002">
    <property type="protein sequence ID" value="GAT33298.1"/>
    <property type="molecule type" value="Genomic_DNA"/>
</dbReference>
<keyword evidence="3" id="KW-1185">Reference proteome</keyword>
<evidence type="ECO:0000313" key="2">
    <source>
        <dbReference type="EMBL" id="GAT33298.1"/>
    </source>
</evidence>